<dbReference type="Proteomes" id="UP000813462">
    <property type="component" value="Unassembled WGS sequence"/>
</dbReference>
<gene>
    <name evidence="3" type="ORF">FEM48_Zijuj09G0189200</name>
</gene>
<protein>
    <recommendedName>
        <fullName evidence="2">Peptidase C14 caspase domain-containing protein</fullName>
    </recommendedName>
</protein>
<comment type="caution">
    <text evidence="3">The sequence shown here is derived from an EMBL/GenBank/DDBJ whole genome shotgun (WGS) entry which is preliminary data.</text>
</comment>
<feature type="domain" description="Peptidase C14 caspase" evidence="2">
    <location>
        <begin position="401"/>
        <end position="704"/>
    </location>
</feature>
<evidence type="ECO:0000313" key="4">
    <source>
        <dbReference type="Proteomes" id="UP000813462"/>
    </source>
</evidence>
<evidence type="ECO:0000259" key="2">
    <source>
        <dbReference type="Pfam" id="PF00656"/>
    </source>
</evidence>
<dbReference type="PANTHER" id="PTHR48104:SF2">
    <property type="entry name" value="METACASPASE-1-LIKE ISOFORM X1"/>
    <property type="match status" value="1"/>
</dbReference>
<dbReference type="GO" id="GO:0006508">
    <property type="term" value="P:proteolysis"/>
    <property type="evidence" value="ECO:0007669"/>
    <property type="project" value="InterPro"/>
</dbReference>
<dbReference type="EMBL" id="JAEACU010000009">
    <property type="protein sequence ID" value="KAH7518607.1"/>
    <property type="molecule type" value="Genomic_DNA"/>
</dbReference>
<dbReference type="AlphaFoldDB" id="A0A978UUQ7"/>
<name>A0A978UUQ7_ZIZJJ</name>
<dbReference type="Pfam" id="PF00656">
    <property type="entry name" value="Peptidase_C14"/>
    <property type="match status" value="2"/>
</dbReference>
<dbReference type="GO" id="GO:0004197">
    <property type="term" value="F:cysteine-type endopeptidase activity"/>
    <property type="evidence" value="ECO:0007669"/>
    <property type="project" value="InterPro"/>
</dbReference>
<dbReference type="InterPro" id="IPR011600">
    <property type="entry name" value="Pept_C14_caspase"/>
</dbReference>
<proteinExistence type="inferred from homology"/>
<reference evidence="3" key="1">
    <citation type="journal article" date="2021" name="Front. Plant Sci.">
        <title>Chromosome-Scale Genome Assembly for Chinese Sour Jujube and Insights Into Its Genome Evolution and Domestication Signature.</title>
        <authorList>
            <person name="Shen L.-Y."/>
            <person name="Luo H."/>
            <person name="Wang X.-L."/>
            <person name="Wang X.-M."/>
            <person name="Qiu X.-J."/>
            <person name="Liu H."/>
            <person name="Zhou S.-S."/>
            <person name="Jia K.-H."/>
            <person name="Nie S."/>
            <person name="Bao Y.-T."/>
            <person name="Zhang R.-G."/>
            <person name="Yun Q.-Z."/>
            <person name="Chai Y.-H."/>
            <person name="Lu J.-Y."/>
            <person name="Li Y."/>
            <person name="Zhao S.-W."/>
            <person name="Mao J.-F."/>
            <person name="Jia S.-G."/>
            <person name="Mao Y.-M."/>
        </authorList>
    </citation>
    <scope>NUCLEOTIDE SEQUENCE</scope>
    <source>
        <strain evidence="3">AT0</strain>
        <tissue evidence="3">Leaf</tissue>
    </source>
</reference>
<evidence type="ECO:0000313" key="3">
    <source>
        <dbReference type="EMBL" id="KAH7518607.1"/>
    </source>
</evidence>
<dbReference type="Gene3D" id="3.40.50.12660">
    <property type="match status" value="4"/>
</dbReference>
<comment type="similarity">
    <text evidence="1">Belongs to the peptidase C14B family.</text>
</comment>
<sequence length="711" mass="79644">MNYDNIKCKTCGAPTLVPPTAYQQRCSQCNKINYMTPKIQQPSANNNNDQYQRPFFRAFASKCFKDKKLKSPYPGSLNNIHSSSDTTSRRSNKRALLCGVTYNTRKYRLKGTVNDVINMKDLLINQFHYPPESIRVMTGHGARQPDIKDDERDGLDEAICPVDFLQEGMILDNDINTDIVKPLKKGVTLHAIVDACHSGTILDLVHVYDHHNGKWEDNSPPSGVDKGTGGGLAICISACNDDKLASDTSAFGTGTKTMNGAMTFILCRALKQNPDITYRALLNTMSEAIQQVNAHSPELYQATLDHTYMTYDNMECKTCGAPTLVPRTAYQQRCSQCKKINYLPPKIQQPSANINNDQYQRPSFRAFVSKHFKDKGLNSPYLDSLNTIHNVSVTTSRRSNKRALLCGVTYNTRKYKLKGTVNDVINMKELLINQFHYPSESIKVMTEYEKGEFIPTKENIKNSLKWLVDGCKAGDSLVFYFSGHGLRQPDFKDDEKDGFDETICPVDFLKEGMILDNDINTDIVKPLKKGVTLHAIVDSCHSGTILDLVHVYNHHKLALYSSTLNFPLRFDKQTQPAKGHEILRVRLDFFESDFIQSDCHSSYNCIVMQQCIAYKENLYDSLVEGFRAMWEDNSPPSGIDKGTGGGLAICISACNDDKLAADTSAFGTGQKTMNGAMTFILCRALKQNPDITYGALLDTMSEAIQQVNAHR</sequence>
<organism evidence="3 4">
    <name type="scientific">Ziziphus jujuba var. spinosa</name>
    <dbReference type="NCBI Taxonomy" id="714518"/>
    <lineage>
        <taxon>Eukaryota</taxon>
        <taxon>Viridiplantae</taxon>
        <taxon>Streptophyta</taxon>
        <taxon>Embryophyta</taxon>
        <taxon>Tracheophyta</taxon>
        <taxon>Spermatophyta</taxon>
        <taxon>Magnoliopsida</taxon>
        <taxon>eudicotyledons</taxon>
        <taxon>Gunneridae</taxon>
        <taxon>Pentapetalae</taxon>
        <taxon>rosids</taxon>
        <taxon>fabids</taxon>
        <taxon>Rosales</taxon>
        <taxon>Rhamnaceae</taxon>
        <taxon>Paliureae</taxon>
        <taxon>Ziziphus</taxon>
    </lineage>
</organism>
<accession>A0A978UUQ7</accession>
<dbReference type="InterPro" id="IPR050452">
    <property type="entry name" value="Metacaspase"/>
</dbReference>
<dbReference type="GO" id="GO:0005737">
    <property type="term" value="C:cytoplasm"/>
    <property type="evidence" value="ECO:0007669"/>
    <property type="project" value="TreeGrafter"/>
</dbReference>
<dbReference type="PANTHER" id="PTHR48104">
    <property type="entry name" value="METACASPASE-4"/>
    <property type="match status" value="1"/>
</dbReference>
<feature type="domain" description="Peptidase C14 caspase" evidence="2">
    <location>
        <begin position="137"/>
        <end position="306"/>
    </location>
</feature>
<evidence type="ECO:0000256" key="1">
    <source>
        <dbReference type="ARBA" id="ARBA00009005"/>
    </source>
</evidence>